<proteinExistence type="predicted"/>
<evidence type="ECO:0000256" key="1">
    <source>
        <dbReference type="PROSITE-ProRule" id="PRU00169"/>
    </source>
</evidence>
<dbReference type="InterPro" id="IPR011006">
    <property type="entry name" value="CheY-like_superfamily"/>
</dbReference>
<feature type="domain" description="Response regulatory" evidence="3">
    <location>
        <begin position="251"/>
        <end position="367"/>
    </location>
</feature>
<dbReference type="InterPro" id="IPR001646">
    <property type="entry name" value="5peptide_repeat"/>
</dbReference>
<organism evidence="4 5">
    <name type="scientific">Gloeomargarita lithophora Alchichica-D10</name>
    <dbReference type="NCBI Taxonomy" id="1188229"/>
    <lineage>
        <taxon>Bacteria</taxon>
        <taxon>Bacillati</taxon>
        <taxon>Cyanobacteriota</taxon>
        <taxon>Cyanophyceae</taxon>
        <taxon>Gloeomargaritales</taxon>
        <taxon>Gloeomargaritaceae</taxon>
        <taxon>Gloeomargarita</taxon>
    </lineage>
</organism>
<dbReference type="Pfam" id="PF14332">
    <property type="entry name" value="DUF4388"/>
    <property type="match status" value="1"/>
</dbReference>
<dbReference type="Pfam" id="PF00805">
    <property type="entry name" value="Pentapeptide"/>
    <property type="match status" value="3"/>
</dbReference>
<name>A0A1J0A9D2_9CYAN</name>
<dbReference type="SUPFAM" id="SSF52172">
    <property type="entry name" value="CheY-like"/>
    <property type="match status" value="1"/>
</dbReference>
<dbReference type="InterPro" id="IPR001789">
    <property type="entry name" value="Sig_transdc_resp-reg_receiver"/>
</dbReference>
<dbReference type="STRING" id="1188229.GlitD10_0239"/>
<keyword evidence="1" id="KW-0597">Phosphoprotein</keyword>
<dbReference type="KEGG" id="glt:GlitD10_0239"/>
<feature type="modified residue" description="4-aspartylphosphate" evidence="1">
    <location>
        <position position="300"/>
    </location>
</feature>
<evidence type="ECO:0000256" key="2">
    <source>
        <dbReference type="SAM" id="MobiDB-lite"/>
    </source>
</evidence>
<dbReference type="Proteomes" id="UP000180235">
    <property type="component" value="Chromosome"/>
</dbReference>
<dbReference type="Pfam" id="PF00072">
    <property type="entry name" value="Response_reg"/>
    <property type="match status" value="1"/>
</dbReference>
<sequence length="594" mass="64204">MALQQRQVTGTVVVQGNGQQWWLYLFMGRLLYATGGVHRGRRWQRVLKAHCPQFQPDWSTLGNAAPWEYHSLVQGTANGRLTPSQAKAVILASVLEVLFALVGQEHLTLTLQAGQGLGTQIALLQVERVLGEVEQLQQQWQATGIKQLQNVTQELSPDLAPVVRQADKIQEQPGGANWVTLLNGQNTLWDVMGLTRKSLQATVQPIVTWVQQGWIEWQTLPDLPAPVAERSSAPPPPPPGAPTVSNAHQPLVACLDDSPVMLKILETSLSRAGYRVMTVAEPMMQMANLLEAKPDVILMDWVMPDVNGYELCGLLRKTSVFKDTPIFLVTAHESIVNRTRARLVGVTEMLKKPVTPEELFKLVSRYAPLRSDLAVVSPTPPPPEPIAPEATLPPEPEQVIDQLADPVAQANQLLQRYAAGERDFTGINLIGCNLQGANLEGVNLSRADLMLADLSGCLLIGAKLAGANLVGAEMVKTNLREASLGGVNLIGANLSQANLNGSQLMGANLSSATLYQARLRGADLSEALIAGANLTSADLKEAILYATNLHGAVLNQANFEQANLTGANLWQAQMQQTCLEGANLTGTVLPQMSE</sequence>
<dbReference type="EMBL" id="CP017675">
    <property type="protein sequence ID" value="APB32540.1"/>
    <property type="molecule type" value="Genomic_DNA"/>
</dbReference>
<dbReference type="AlphaFoldDB" id="A0A1J0A9D2"/>
<dbReference type="Gene3D" id="2.160.20.80">
    <property type="entry name" value="E3 ubiquitin-protein ligase SopA"/>
    <property type="match status" value="1"/>
</dbReference>
<dbReference type="SMART" id="SM00448">
    <property type="entry name" value="REC"/>
    <property type="match status" value="1"/>
</dbReference>
<reference evidence="4 5" key="1">
    <citation type="submission" date="2016-10" db="EMBL/GenBank/DDBJ databases">
        <title>Description of Gloeomargarita lithophora gen. nov., sp. nov., a thylakoid-bearing basal-branching cyanobacterium with intracellular carbonates, and proposal for Gloeomargaritales ord. nov.</title>
        <authorList>
            <person name="Moreira D."/>
            <person name="Tavera R."/>
            <person name="Benzerara K."/>
            <person name="Skouri-Panet F."/>
            <person name="Couradeau E."/>
            <person name="Gerard E."/>
            <person name="Loussert C."/>
            <person name="Novelo E."/>
            <person name="Zivanovic Y."/>
            <person name="Lopez-Garcia P."/>
        </authorList>
    </citation>
    <scope>NUCLEOTIDE SEQUENCE [LARGE SCALE GENOMIC DNA]</scope>
    <source>
        <strain evidence="4 5">D10</strain>
    </source>
</reference>
<dbReference type="PANTHER" id="PTHR14136:SF17">
    <property type="entry name" value="BTB_POZ DOMAIN-CONTAINING PROTEIN KCTD9"/>
    <property type="match status" value="1"/>
</dbReference>
<dbReference type="GO" id="GO:0000160">
    <property type="term" value="P:phosphorelay signal transduction system"/>
    <property type="evidence" value="ECO:0007669"/>
    <property type="project" value="InterPro"/>
</dbReference>
<dbReference type="PROSITE" id="PS50110">
    <property type="entry name" value="RESPONSE_REGULATORY"/>
    <property type="match status" value="1"/>
</dbReference>
<evidence type="ECO:0000259" key="3">
    <source>
        <dbReference type="PROSITE" id="PS50110"/>
    </source>
</evidence>
<keyword evidence="5" id="KW-1185">Reference proteome</keyword>
<feature type="region of interest" description="Disordered" evidence="2">
    <location>
        <begin position="225"/>
        <end position="246"/>
    </location>
</feature>
<protein>
    <submittedName>
        <fullName evidence="4">Putative PatA subfamily protein</fullName>
    </submittedName>
</protein>
<dbReference type="SUPFAM" id="SSF141571">
    <property type="entry name" value="Pentapeptide repeat-like"/>
    <property type="match status" value="1"/>
</dbReference>
<dbReference type="Gene3D" id="3.40.50.2300">
    <property type="match status" value="1"/>
</dbReference>
<evidence type="ECO:0000313" key="4">
    <source>
        <dbReference type="EMBL" id="APB32540.1"/>
    </source>
</evidence>
<dbReference type="InterPro" id="IPR025497">
    <property type="entry name" value="PatA-like_N"/>
</dbReference>
<dbReference type="InterPro" id="IPR051082">
    <property type="entry name" value="Pentapeptide-BTB/POZ_domain"/>
</dbReference>
<gene>
    <name evidence="4" type="primary">pixG-1</name>
    <name evidence="4" type="ORF">GlitD10_0239</name>
</gene>
<accession>A0A1J0A9D2</accession>
<evidence type="ECO:0000313" key="5">
    <source>
        <dbReference type="Proteomes" id="UP000180235"/>
    </source>
</evidence>
<dbReference type="PANTHER" id="PTHR14136">
    <property type="entry name" value="BTB_POZ DOMAIN-CONTAINING PROTEIN KCTD9"/>
    <property type="match status" value="1"/>
</dbReference>